<protein>
    <recommendedName>
        <fullName evidence="1">MOSC domain-containing protein</fullName>
    </recommendedName>
</protein>
<sequence length="274" mass="30586">MRLILRSLHIYPVKSLHGLSMTELSLRPWGPENDRRWLIVDNAGQFITQRTYPVMATLHVSVTTEGLCLTHSSRPDLVVKHPSDQAHSVMVTVWKDTVPALDAGDEAAQWISEIIGLSCRLVYMPRPESARPCQWNGHAFTNSFSDGFPVLVTTLASLDDLNRRLDAPVPMDRFRPNLVVSGAKAWEEDSWARIRIGDTELSLVKPCSRCAMTTVDQNTGNIPNRKEPLATLARFRKQKDGVMFGQNALVEHTGMISVGDEVEILEFQPSGAEN</sequence>
<dbReference type="RefSeq" id="WP_077812282.1">
    <property type="nucleotide sequence ID" value="NZ_CP014692.1"/>
</dbReference>
<keyword evidence="3" id="KW-1185">Reference proteome</keyword>
<dbReference type="PANTHER" id="PTHR14237">
    <property type="entry name" value="MOLYBDOPTERIN COFACTOR SULFURASE MOSC"/>
    <property type="match status" value="1"/>
</dbReference>
<dbReference type="KEGG" id="aace:A0U92_05020"/>
<evidence type="ECO:0000313" key="3">
    <source>
        <dbReference type="Proteomes" id="UP000188937"/>
    </source>
</evidence>
<reference evidence="2 3" key="1">
    <citation type="submission" date="2016-03" db="EMBL/GenBank/DDBJ databases">
        <title>Acetic acid bacteria sequencing.</title>
        <authorList>
            <person name="Brandt J."/>
            <person name="Jakob F."/>
            <person name="Vogel R.F."/>
        </authorList>
    </citation>
    <scope>NUCLEOTIDE SEQUENCE [LARGE SCALE GENOMIC DNA]</scope>
    <source>
        <strain evidence="2 3">TMW2.1153</strain>
    </source>
</reference>
<evidence type="ECO:0000313" key="2">
    <source>
        <dbReference type="EMBL" id="AQS84240.1"/>
    </source>
</evidence>
<dbReference type="GO" id="GO:0030170">
    <property type="term" value="F:pyridoxal phosphate binding"/>
    <property type="evidence" value="ECO:0007669"/>
    <property type="project" value="InterPro"/>
</dbReference>
<proteinExistence type="predicted"/>
<dbReference type="EMBL" id="CP014692">
    <property type="protein sequence ID" value="AQS84240.1"/>
    <property type="molecule type" value="Genomic_DNA"/>
</dbReference>
<dbReference type="PANTHER" id="PTHR14237:SF19">
    <property type="entry name" value="MITOCHONDRIAL AMIDOXIME REDUCING COMPONENT 1"/>
    <property type="match status" value="1"/>
</dbReference>
<gene>
    <name evidence="2" type="ORF">A0U92_05020</name>
</gene>
<dbReference type="STRING" id="435.A0U92_05020"/>
<dbReference type="GO" id="GO:0003824">
    <property type="term" value="F:catalytic activity"/>
    <property type="evidence" value="ECO:0007669"/>
    <property type="project" value="InterPro"/>
</dbReference>
<dbReference type="PROSITE" id="PS51340">
    <property type="entry name" value="MOSC"/>
    <property type="match status" value="1"/>
</dbReference>
<dbReference type="InterPro" id="IPR005302">
    <property type="entry name" value="MoCF_Sase_C"/>
</dbReference>
<dbReference type="Proteomes" id="UP000188937">
    <property type="component" value="Chromosome"/>
</dbReference>
<organism evidence="2 3">
    <name type="scientific">Acetobacter aceti</name>
    <dbReference type="NCBI Taxonomy" id="435"/>
    <lineage>
        <taxon>Bacteria</taxon>
        <taxon>Pseudomonadati</taxon>
        <taxon>Pseudomonadota</taxon>
        <taxon>Alphaproteobacteria</taxon>
        <taxon>Acetobacterales</taxon>
        <taxon>Acetobacteraceae</taxon>
        <taxon>Acetobacter</taxon>
        <taxon>Acetobacter subgen. Acetobacter</taxon>
    </lineage>
</organism>
<dbReference type="InterPro" id="IPR011037">
    <property type="entry name" value="Pyrv_Knase-like_insert_dom_sf"/>
</dbReference>
<evidence type="ECO:0000259" key="1">
    <source>
        <dbReference type="PROSITE" id="PS51340"/>
    </source>
</evidence>
<dbReference type="Pfam" id="PF03473">
    <property type="entry name" value="MOSC"/>
    <property type="match status" value="1"/>
</dbReference>
<dbReference type="Gene3D" id="2.40.33.20">
    <property type="entry name" value="PK beta-barrel domain-like"/>
    <property type="match status" value="1"/>
</dbReference>
<dbReference type="SUPFAM" id="SSF141673">
    <property type="entry name" value="MOSC N-terminal domain-like"/>
    <property type="match status" value="1"/>
</dbReference>
<dbReference type="GO" id="GO:0030151">
    <property type="term" value="F:molybdenum ion binding"/>
    <property type="evidence" value="ECO:0007669"/>
    <property type="project" value="InterPro"/>
</dbReference>
<dbReference type="InterPro" id="IPR005303">
    <property type="entry name" value="MOCOS_middle"/>
</dbReference>
<dbReference type="AlphaFoldDB" id="A0A1U9KEL0"/>
<accession>A0A1U9KEL0</accession>
<feature type="domain" description="MOSC" evidence="1">
    <location>
        <begin position="126"/>
        <end position="265"/>
    </location>
</feature>
<name>A0A1U9KEL0_ACEAC</name>
<dbReference type="SUPFAM" id="SSF50800">
    <property type="entry name" value="PK beta-barrel domain-like"/>
    <property type="match status" value="1"/>
</dbReference>
<dbReference type="Pfam" id="PF03476">
    <property type="entry name" value="MOSC_N"/>
    <property type="match status" value="1"/>
</dbReference>
<dbReference type="OrthoDB" id="581532at2"/>